<evidence type="ECO:0000256" key="5">
    <source>
        <dbReference type="ARBA" id="ARBA00022833"/>
    </source>
</evidence>
<keyword evidence="20" id="KW-1185">Reference proteome</keyword>
<feature type="domain" description="Phorbol-ester/DAG-type" evidence="17">
    <location>
        <begin position="405"/>
        <end position="455"/>
    </location>
</feature>
<evidence type="ECO:0000256" key="8">
    <source>
        <dbReference type="ARBA" id="ARBA00030785"/>
    </source>
</evidence>
<evidence type="ECO:0000259" key="16">
    <source>
        <dbReference type="PROSITE" id="PS50002"/>
    </source>
</evidence>
<dbReference type="Gene3D" id="2.30.30.40">
    <property type="entry name" value="SH3 Domains"/>
    <property type="match status" value="2"/>
</dbReference>
<dbReference type="InterPro" id="IPR031160">
    <property type="entry name" value="F_BAR_dom"/>
</dbReference>
<dbReference type="Proteomes" id="UP001172681">
    <property type="component" value="Unassembled WGS sequence"/>
</dbReference>
<evidence type="ECO:0000313" key="20">
    <source>
        <dbReference type="Proteomes" id="UP001172681"/>
    </source>
</evidence>
<dbReference type="GO" id="GO:0046872">
    <property type="term" value="F:metal ion binding"/>
    <property type="evidence" value="ECO:0007669"/>
    <property type="project" value="UniProtKB-KW"/>
</dbReference>
<comment type="similarity">
    <text evidence="10">Belongs to the BZZ1 family.</text>
</comment>
<dbReference type="Pfam" id="PF00611">
    <property type="entry name" value="FCH"/>
    <property type="match status" value="1"/>
</dbReference>
<feature type="domain" description="SH3" evidence="16">
    <location>
        <begin position="673"/>
        <end position="731"/>
    </location>
</feature>
<dbReference type="PANTHER" id="PTHR15735">
    <property type="entry name" value="FCH AND DOUBLE SH3 DOMAINS PROTEIN"/>
    <property type="match status" value="1"/>
</dbReference>
<evidence type="ECO:0000256" key="3">
    <source>
        <dbReference type="ARBA" id="ARBA00022443"/>
    </source>
</evidence>
<dbReference type="SUPFAM" id="SSF103657">
    <property type="entry name" value="BAR/IMD domain-like"/>
    <property type="match status" value="1"/>
</dbReference>
<feature type="region of interest" description="Disordered" evidence="15">
    <location>
        <begin position="480"/>
        <end position="569"/>
    </location>
</feature>
<dbReference type="InterPro" id="IPR020454">
    <property type="entry name" value="DAG/PE-bd"/>
</dbReference>
<keyword evidence="3 12" id="KW-0728">SH3 domain</keyword>
<keyword evidence="4" id="KW-0479">Metal-binding</keyword>
<reference evidence="19" key="1">
    <citation type="submission" date="2022-10" db="EMBL/GenBank/DDBJ databases">
        <title>Culturing micro-colonial fungi from biological soil crusts in the Mojave desert and describing Neophaeococcomyces mojavensis, and introducing the new genera and species Taxawa tesnikishii.</title>
        <authorList>
            <person name="Kurbessoian T."/>
            <person name="Stajich J.E."/>
        </authorList>
    </citation>
    <scope>NUCLEOTIDE SEQUENCE</scope>
    <source>
        <strain evidence="19">TK_35</strain>
    </source>
</reference>
<evidence type="ECO:0000256" key="9">
    <source>
        <dbReference type="ARBA" id="ARBA00054085"/>
    </source>
</evidence>
<feature type="domain" description="F-BAR" evidence="18">
    <location>
        <begin position="7"/>
        <end position="275"/>
    </location>
</feature>
<evidence type="ECO:0000313" key="19">
    <source>
        <dbReference type="EMBL" id="KAJ9618587.1"/>
    </source>
</evidence>
<dbReference type="InterPro" id="IPR046349">
    <property type="entry name" value="C1-like_sf"/>
</dbReference>
<dbReference type="Gene3D" id="1.20.1270.60">
    <property type="entry name" value="Arfaptin homology (AH) domain/BAR domain"/>
    <property type="match status" value="1"/>
</dbReference>
<evidence type="ECO:0000256" key="15">
    <source>
        <dbReference type="SAM" id="MobiDB-lite"/>
    </source>
</evidence>
<dbReference type="InterPro" id="IPR036028">
    <property type="entry name" value="SH3-like_dom_sf"/>
</dbReference>
<dbReference type="CDD" id="cd20824">
    <property type="entry name" value="C1_SpBZZ1-like"/>
    <property type="match status" value="1"/>
</dbReference>
<dbReference type="InterPro" id="IPR027267">
    <property type="entry name" value="AH/BAR_dom_sf"/>
</dbReference>
<evidence type="ECO:0000256" key="11">
    <source>
        <dbReference type="ARBA" id="ARBA00074946"/>
    </source>
</evidence>
<evidence type="ECO:0000256" key="2">
    <source>
        <dbReference type="ARBA" id="ARBA00017350"/>
    </source>
</evidence>
<dbReference type="GO" id="GO:0030833">
    <property type="term" value="P:regulation of actin filament polymerization"/>
    <property type="evidence" value="ECO:0007669"/>
    <property type="project" value="TreeGrafter"/>
</dbReference>
<dbReference type="Gene3D" id="3.30.60.20">
    <property type="match status" value="1"/>
</dbReference>
<comment type="caution">
    <text evidence="19">The sequence shown here is derived from an EMBL/GenBank/DDBJ whole genome shotgun (WGS) entry which is preliminary data.</text>
</comment>
<dbReference type="EMBL" id="JAPDRN010000140">
    <property type="protein sequence ID" value="KAJ9618587.1"/>
    <property type="molecule type" value="Genomic_DNA"/>
</dbReference>
<feature type="domain" description="SH3" evidence="16">
    <location>
        <begin position="568"/>
        <end position="628"/>
    </location>
</feature>
<proteinExistence type="inferred from homology"/>
<dbReference type="FunFam" id="2.30.30.40:FF:000161">
    <property type="entry name" value="Actin polymerization protein Bzz1"/>
    <property type="match status" value="1"/>
</dbReference>
<protein>
    <recommendedName>
        <fullName evidence="2">High osmolarity signaling protein SHO1</fullName>
    </recommendedName>
    <alternativeName>
        <fullName evidence="1">High osmolarity signaling protein sho1</fullName>
    </alternativeName>
    <alternativeName>
        <fullName evidence="7 8">Osmosensor SHO1</fullName>
    </alternativeName>
    <alternativeName>
        <fullName evidence="11">Protein BZZ1</fullName>
    </alternativeName>
</protein>
<accession>A0AA38XRG4</accession>
<organism evidence="19 20">
    <name type="scientific">Knufia peltigerae</name>
    <dbReference type="NCBI Taxonomy" id="1002370"/>
    <lineage>
        <taxon>Eukaryota</taxon>
        <taxon>Fungi</taxon>
        <taxon>Dikarya</taxon>
        <taxon>Ascomycota</taxon>
        <taxon>Pezizomycotina</taxon>
        <taxon>Eurotiomycetes</taxon>
        <taxon>Chaetothyriomycetidae</taxon>
        <taxon>Chaetothyriales</taxon>
        <taxon>Trichomeriaceae</taxon>
        <taxon>Knufia</taxon>
    </lineage>
</organism>
<dbReference type="CDD" id="cd11912">
    <property type="entry name" value="SH3_Bzz1_1"/>
    <property type="match status" value="1"/>
</dbReference>
<dbReference type="SUPFAM" id="SSF50044">
    <property type="entry name" value="SH3-domain"/>
    <property type="match status" value="2"/>
</dbReference>
<dbReference type="SUPFAM" id="SSF57889">
    <property type="entry name" value="Cysteine-rich domain"/>
    <property type="match status" value="1"/>
</dbReference>
<dbReference type="PANTHER" id="PTHR15735:SF21">
    <property type="entry name" value="PROTEIN NERVOUS WRECK"/>
    <property type="match status" value="1"/>
</dbReference>
<dbReference type="PROSITE" id="PS50081">
    <property type="entry name" value="ZF_DAG_PE_2"/>
    <property type="match status" value="1"/>
</dbReference>
<evidence type="ECO:0000259" key="17">
    <source>
        <dbReference type="PROSITE" id="PS50081"/>
    </source>
</evidence>
<feature type="compositionally biased region" description="Polar residues" evidence="15">
    <location>
        <begin position="485"/>
        <end position="520"/>
    </location>
</feature>
<dbReference type="InterPro" id="IPR035459">
    <property type="entry name" value="Bzz1_SH3_1"/>
</dbReference>
<dbReference type="PROSITE" id="PS00479">
    <property type="entry name" value="ZF_DAG_PE_1"/>
    <property type="match status" value="1"/>
</dbReference>
<dbReference type="SMART" id="SM00109">
    <property type="entry name" value="C1"/>
    <property type="match status" value="1"/>
</dbReference>
<name>A0AA38XRG4_9EURO</name>
<evidence type="ECO:0000256" key="4">
    <source>
        <dbReference type="ARBA" id="ARBA00022723"/>
    </source>
</evidence>
<feature type="compositionally biased region" description="Low complexity" evidence="15">
    <location>
        <begin position="527"/>
        <end position="541"/>
    </location>
</feature>
<dbReference type="InterPro" id="IPR002219">
    <property type="entry name" value="PKC_DAG/PE"/>
</dbReference>
<dbReference type="SMART" id="SM00326">
    <property type="entry name" value="SH3"/>
    <property type="match status" value="2"/>
</dbReference>
<feature type="compositionally biased region" description="Low complexity" evidence="15">
    <location>
        <begin position="640"/>
        <end position="657"/>
    </location>
</feature>
<dbReference type="Pfam" id="PF00130">
    <property type="entry name" value="C1_1"/>
    <property type="match status" value="1"/>
</dbReference>
<dbReference type="PRINTS" id="PR00008">
    <property type="entry name" value="DAGPEDOMAIN"/>
</dbReference>
<dbReference type="InterPro" id="IPR001452">
    <property type="entry name" value="SH3_domain"/>
</dbReference>
<evidence type="ECO:0000256" key="1">
    <source>
        <dbReference type="ARBA" id="ARBA00016255"/>
    </source>
</evidence>
<dbReference type="PROSITE" id="PS51741">
    <property type="entry name" value="F_BAR"/>
    <property type="match status" value="1"/>
</dbReference>
<evidence type="ECO:0000259" key="18">
    <source>
        <dbReference type="PROSITE" id="PS51741"/>
    </source>
</evidence>
<dbReference type="FunFam" id="3.30.60.20:FF:000040">
    <property type="entry name" value="Actin polymerization protein Bzz1"/>
    <property type="match status" value="1"/>
</dbReference>
<evidence type="ECO:0000256" key="7">
    <source>
        <dbReference type="ARBA" id="ARBA00029697"/>
    </source>
</evidence>
<dbReference type="Pfam" id="PF14604">
    <property type="entry name" value="SH3_9"/>
    <property type="match status" value="1"/>
</dbReference>
<evidence type="ECO:0000256" key="13">
    <source>
        <dbReference type="PROSITE-ProRule" id="PRU01077"/>
    </source>
</evidence>
<feature type="compositionally biased region" description="Polar residues" evidence="15">
    <location>
        <begin position="555"/>
        <end position="569"/>
    </location>
</feature>
<dbReference type="GO" id="GO:0045010">
    <property type="term" value="P:actin nucleation"/>
    <property type="evidence" value="ECO:0007669"/>
    <property type="project" value="UniProtKB-ARBA"/>
</dbReference>
<dbReference type="InterPro" id="IPR001060">
    <property type="entry name" value="FCH_dom"/>
</dbReference>
<sequence length="731" mass="80850">MAHVATVSFGAELKKDGYKAVDNWVGLGINWLTEIQEFYQERSAIEKEYSQKLTALAKKYYDKKSKRSSNLSVGDNPALTPGSLEAASLTTWTTQLSTLEARANEHGKFAQDLISQVATPLEYNARKLEELRKSHGEYNNKLIKERDSSYGELKKLKTKYDSVCQEVENRRRKAESGFDKAKAQNAYNQQIMEMNNVKNTYLIGIHVTNKLKECYYHEYVPELLDSLQDLNETRVSKLNSLWLVATTLETNTLKRSIDHLSHLASEIPRNNPSLDSNMFVRHNAVQWQEPSDMAFEPSPVWLDSDNMMTDETSKIFLRNILQKSKPLVSQLKTDSAQKRRDLENVKKARQNIREGKDKRDEVLCVVSQFNVQEELHAIDRKRLTAEVETSTITSVVGDLSMYGKSHAFKSETFKIPTNCDLCGDRIWGLSAKGFICTDCGFTCHSKCQMKVPADCPGEQTKEEKKKLKIERQAAASVAVEAPVPNGQNSAPTLTRQDTMSSLSSGYAASATRSVSGTIPRSTGEELSSPLTTITSSSASTSGARRNRIVAPPPTTYVSAPSDSALNGSGQKRGKMLYAYEARDDGEISLPEGTEFKIVEPDDGGWTKVHAGMGKEGLVPTAYLEELPTPASTPAQERPPSLYSNSSASLASSNMASAGRKKQGPAVAPKRGAKKVKYVEALYPYTAQSDAEFDMAEGEKFILISMGGGDGWADVEKNGETRSVPANYIQEI</sequence>
<evidence type="ECO:0000256" key="10">
    <source>
        <dbReference type="ARBA" id="ARBA00061387"/>
    </source>
</evidence>
<dbReference type="SMART" id="SM00055">
    <property type="entry name" value="FCH"/>
    <property type="match status" value="1"/>
</dbReference>
<dbReference type="Pfam" id="PF00018">
    <property type="entry name" value="SH3_1"/>
    <property type="match status" value="1"/>
</dbReference>
<dbReference type="GO" id="GO:0030864">
    <property type="term" value="C:cortical actin cytoskeleton"/>
    <property type="evidence" value="ECO:0007669"/>
    <property type="project" value="UniProtKB-ARBA"/>
</dbReference>
<keyword evidence="5" id="KW-0862">Zinc</keyword>
<dbReference type="FunFam" id="1.20.1270.60:FF:000060">
    <property type="entry name" value="Actin polymerization protein Bzz1"/>
    <property type="match status" value="1"/>
</dbReference>
<feature type="region of interest" description="Disordered" evidence="15">
    <location>
        <begin position="628"/>
        <end position="669"/>
    </location>
</feature>
<keyword evidence="6 13" id="KW-0175">Coiled coil</keyword>
<evidence type="ECO:0000256" key="12">
    <source>
        <dbReference type="PROSITE-ProRule" id="PRU00192"/>
    </source>
</evidence>
<dbReference type="AlphaFoldDB" id="A0AA38XRG4"/>
<evidence type="ECO:0000256" key="6">
    <source>
        <dbReference type="ARBA" id="ARBA00023054"/>
    </source>
</evidence>
<gene>
    <name evidence="19" type="primary">bzz1</name>
    <name evidence="19" type="ORF">H2204_013006</name>
</gene>
<feature type="coiled-coil region" evidence="14">
    <location>
        <begin position="153"/>
        <end position="200"/>
    </location>
</feature>
<comment type="function">
    <text evidence="9">Plays a role in endocytosis and trafficking to the vacuole. Functions with type I myosins to restore polarity of the actin cytoskeleton after NaCl stress.</text>
</comment>
<evidence type="ECO:0000256" key="14">
    <source>
        <dbReference type="SAM" id="Coils"/>
    </source>
</evidence>
<dbReference type="PROSITE" id="PS50002">
    <property type="entry name" value="SH3"/>
    <property type="match status" value="2"/>
</dbReference>